<proteinExistence type="predicted"/>
<reference evidence="2 3" key="1">
    <citation type="submission" date="2016-11" db="EMBL/GenBank/DDBJ databases">
        <authorList>
            <person name="Jaros S."/>
            <person name="Januszkiewicz K."/>
            <person name="Wedrychowicz H."/>
        </authorList>
    </citation>
    <scope>NUCLEOTIDE SEQUENCE [LARGE SCALE GENOMIC DNA]</scope>
    <source>
        <strain evidence="2 3">DSM 13106</strain>
    </source>
</reference>
<dbReference type="Pfam" id="PF01797">
    <property type="entry name" value="Y1_Tnp"/>
    <property type="match status" value="1"/>
</dbReference>
<dbReference type="InterPro" id="IPR002686">
    <property type="entry name" value="Transposase_17"/>
</dbReference>
<dbReference type="SUPFAM" id="SSF143422">
    <property type="entry name" value="Transposase IS200-like"/>
    <property type="match status" value="1"/>
</dbReference>
<dbReference type="RefSeq" id="WP_072744711.1">
    <property type="nucleotide sequence ID" value="NZ_FQXR01000010.1"/>
</dbReference>
<dbReference type="PANTHER" id="PTHR34322:SF2">
    <property type="entry name" value="TRANSPOSASE IS200-LIKE DOMAIN-CONTAINING PROTEIN"/>
    <property type="match status" value="1"/>
</dbReference>
<evidence type="ECO:0000259" key="1">
    <source>
        <dbReference type="SMART" id="SM01321"/>
    </source>
</evidence>
<dbReference type="GO" id="GO:0006313">
    <property type="term" value="P:DNA transposition"/>
    <property type="evidence" value="ECO:0007669"/>
    <property type="project" value="InterPro"/>
</dbReference>
<dbReference type="STRING" id="1123281.SAMN02745180_02058"/>
<dbReference type="AlphaFoldDB" id="A0A1M5YA27"/>
<dbReference type="InterPro" id="IPR036515">
    <property type="entry name" value="Transposase_17_sf"/>
</dbReference>
<accession>A0A1M5YA27</accession>
<dbReference type="Gene3D" id="3.30.70.1290">
    <property type="entry name" value="Transposase IS200-like"/>
    <property type="match status" value="1"/>
</dbReference>
<keyword evidence="3" id="KW-1185">Reference proteome</keyword>
<feature type="domain" description="Transposase IS200-like" evidence="1">
    <location>
        <begin position="9"/>
        <end position="123"/>
    </location>
</feature>
<sequence>MPRGTREKSESGIYHVMLRGIDKMDIFLSNSDYEKFLYYIREAMDKSDFVVYGYCLMTNHVHLLIKTETEEIGDIVRRIAVGYAQYHNLKNGRTGHLFQNRFRSETVDSDAYFLTALRYIHQNPIKAGMVENMEDYKWSSYTEYINVAKKKDMIIDPTFALNYFSDVKSFMNYMGMKNEDQCLEYDEKIRYTDEELMEVISSFTDISRLKSLDVKSRNEILKTIKANTKASNRQISRITGIGRGVLEKIK</sequence>
<organism evidence="2 3">
    <name type="scientific">Sporanaerobacter acetigenes DSM 13106</name>
    <dbReference type="NCBI Taxonomy" id="1123281"/>
    <lineage>
        <taxon>Bacteria</taxon>
        <taxon>Bacillati</taxon>
        <taxon>Bacillota</taxon>
        <taxon>Tissierellia</taxon>
        <taxon>Tissierellales</taxon>
        <taxon>Sporanaerobacteraceae</taxon>
        <taxon>Sporanaerobacter</taxon>
    </lineage>
</organism>
<dbReference type="SMART" id="SM01321">
    <property type="entry name" value="Y1_Tnp"/>
    <property type="match status" value="1"/>
</dbReference>
<protein>
    <submittedName>
        <fullName evidence="2">REP element-mobilizing transposase RayT</fullName>
    </submittedName>
</protein>
<dbReference type="PANTHER" id="PTHR34322">
    <property type="entry name" value="TRANSPOSASE, Y1_TNP DOMAIN-CONTAINING"/>
    <property type="match status" value="1"/>
</dbReference>
<dbReference type="EMBL" id="FQXR01000010">
    <property type="protein sequence ID" value="SHI08816.1"/>
    <property type="molecule type" value="Genomic_DNA"/>
</dbReference>
<name>A0A1M5YA27_9FIRM</name>
<evidence type="ECO:0000313" key="3">
    <source>
        <dbReference type="Proteomes" id="UP000184389"/>
    </source>
</evidence>
<gene>
    <name evidence="2" type="ORF">SAMN02745180_02058</name>
</gene>
<dbReference type="GO" id="GO:0004803">
    <property type="term" value="F:transposase activity"/>
    <property type="evidence" value="ECO:0007669"/>
    <property type="project" value="InterPro"/>
</dbReference>
<dbReference type="OrthoDB" id="9788881at2"/>
<evidence type="ECO:0000313" key="2">
    <source>
        <dbReference type="EMBL" id="SHI08816.1"/>
    </source>
</evidence>
<dbReference type="GO" id="GO:0003677">
    <property type="term" value="F:DNA binding"/>
    <property type="evidence" value="ECO:0007669"/>
    <property type="project" value="InterPro"/>
</dbReference>
<dbReference type="Proteomes" id="UP000184389">
    <property type="component" value="Unassembled WGS sequence"/>
</dbReference>